<sequence>MLSVIRNDAFRRLLKLSFIFGLAILATHWSASEIHEKWRIRGDWADTHPDQMTPEGYEALTVDGANRALGPLIYGFQAFLIFGIAALILFVIRASKGKASSAAISITTPAVETEPVKERGEGLHPDNPYQPPAS</sequence>
<evidence type="ECO:0000256" key="1">
    <source>
        <dbReference type="SAM" id="MobiDB-lite"/>
    </source>
</evidence>
<name>A0ABS8NJE0_9BACT</name>
<evidence type="ECO:0000256" key="2">
    <source>
        <dbReference type="SAM" id="Phobius"/>
    </source>
</evidence>
<evidence type="ECO:0000313" key="3">
    <source>
        <dbReference type="EMBL" id="MCC9642913.1"/>
    </source>
</evidence>
<reference evidence="3" key="1">
    <citation type="submission" date="2021-11" db="EMBL/GenBank/DDBJ databases">
        <title>Genome sequence.</title>
        <authorList>
            <person name="Sun Q."/>
        </authorList>
    </citation>
    <scope>NUCLEOTIDE SEQUENCE</scope>
    <source>
        <strain evidence="3">JC740</strain>
    </source>
</reference>
<accession>A0ABS8NJE0</accession>
<proteinExistence type="predicted"/>
<organism evidence="3 4">
    <name type="scientific">Rhodopirellula halodulae</name>
    <dbReference type="NCBI Taxonomy" id="2894198"/>
    <lineage>
        <taxon>Bacteria</taxon>
        <taxon>Pseudomonadati</taxon>
        <taxon>Planctomycetota</taxon>
        <taxon>Planctomycetia</taxon>
        <taxon>Pirellulales</taxon>
        <taxon>Pirellulaceae</taxon>
        <taxon>Rhodopirellula</taxon>
    </lineage>
</organism>
<evidence type="ECO:0000313" key="4">
    <source>
        <dbReference type="Proteomes" id="UP001430306"/>
    </source>
</evidence>
<keyword evidence="2" id="KW-1133">Transmembrane helix</keyword>
<feature type="transmembrane region" description="Helical" evidence="2">
    <location>
        <begin position="72"/>
        <end position="92"/>
    </location>
</feature>
<keyword evidence="4" id="KW-1185">Reference proteome</keyword>
<gene>
    <name evidence="3" type="ORF">LOC71_11550</name>
</gene>
<dbReference type="EMBL" id="JAJKFW010000022">
    <property type="protein sequence ID" value="MCC9642913.1"/>
    <property type="molecule type" value="Genomic_DNA"/>
</dbReference>
<feature type="compositionally biased region" description="Basic and acidic residues" evidence="1">
    <location>
        <begin position="114"/>
        <end position="124"/>
    </location>
</feature>
<dbReference type="Proteomes" id="UP001430306">
    <property type="component" value="Unassembled WGS sequence"/>
</dbReference>
<keyword evidence="2" id="KW-0472">Membrane</keyword>
<dbReference type="RefSeq" id="WP_230273864.1">
    <property type="nucleotide sequence ID" value="NZ_JAJKFW010000022.1"/>
</dbReference>
<protein>
    <submittedName>
        <fullName evidence="3">Uncharacterized protein</fullName>
    </submittedName>
</protein>
<keyword evidence="2" id="KW-0812">Transmembrane</keyword>
<comment type="caution">
    <text evidence="3">The sequence shown here is derived from an EMBL/GenBank/DDBJ whole genome shotgun (WGS) entry which is preliminary data.</text>
</comment>
<feature type="region of interest" description="Disordered" evidence="1">
    <location>
        <begin position="110"/>
        <end position="134"/>
    </location>
</feature>
<feature type="transmembrane region" description="Helical" evidence="2">
    <location>
        <begin position="12"/>
        <end position="31"/>
    </location>
</feature>